<sequence>MKHGLRNEENLRIMFEDITSDGSDHWNPTSGIPPTSTALISSAINLEQIEDVDLLEDTQETPSPVTPKVNKRLGKIICDTNKKPKTAQVMQEQITVIGDICKESHSTFQSFFKHDDTTSIASVMKEAITCGAIEGSDEHFIATELFIKREQREMFLSMSAETRLGWLKRKFSIKYGN</sequence>
<reference evidence="1" key="4">
    <citation type="submission" date="2019-03" db="UniProtKB">
        <authorList>
            <consortium name="EnsemblPlants"/>
        </authorList>
    </citation>
    <scope>IDENTIFICATION</scope>
</reference>
<dbReference type="Proteomes" id="UP000015105">
    <property type="component" value="Chromosome 4D"/>
</dbReference>
<reference evidence="1" key="3">
    <citation type="journal article" date="2017" name="Nature">
        <title>Genome sequence of the progenitor of the wheat D genome Aegilops tauschii.</title>
        <authorList>
            <person name="Luo M.C."/>
            <person name="Gu Y.Q."/>
            <person name="Puiu D."/>
            <person name="Wang H."/>
            <person name="Twardziok S.O."/>
            <person name="Deal K.R."/>
            <person name="Huo N."/>
            <person name="Zhu T."/>
            <person name="Wang L."/>
            <person name="Wang Y."/>
            <person name="McGuire P.E."/>
            <person name="Liu S."/>
            <person name="Long H."/>
            <person name="Ramasamy R.K."/>
            <person name="Rodriguez J.C."/>
            <person name="Van S.L."/>
            <person name="Yuan L."/>
            <person name="Wang Z."/>
            <person name="Xia Z."/>
            <person name="Xiao L."/>
            <person name="Anderson O.D."/>
            <person name="Ouyang S."/>
            <person name="Liang Y."/>
            <person name="Zimin A.V."/>
            <person name="Pertea G."/>
            <person name="Qi P."/>
            <person name="Bennetzen J.L."/>
            <person name="Dai X."/>
            <person name="Dawson M.W."/>
            <person name="Muller H.G."/>
            <person name="Kugler K."/>
            <person name="Rivarola-Duarte L."/>
            <person name="Spannagl M."/>
            <person name="Mayer K.F.X."/>
            <person name="Lu F.H."/>
            <person name="Bevan M.W."/>
            <person name="Leroy P."/>
            <person name="Li P."/>
            <person name="You F.M."/>
            <person name="Sun Q."/>
            <person name="Liu Z."/>
            <person name="Lyons E."/>
            <person name="Wicker T."/>
            <person name="Salzberg S.L."/>
            <person name="Devos K.M."/>
            <person name="Dvorak J."/>
        </authorList>
    </citation>
    <scope>NUCLEOTIDE SEQUENCE [LARGE SCALE GENOMIC DNA]</scope>
    <source>
        <strain evidence="1">cv. AL8/78</strain>
    </source>
</reference>
<evidence type="ECO:0000313" key="1">
    <source>
        <dbReference type="EnsemblPlants" id="AET4Gv20756700.1"/>
    </source>
</evidence>
<proteinExistence type="predicted"/>
<dbReference type="PANTHER" id="PTHR47851">
    <property type="entry name" value="OS06G0588700 PROTEIN-RELATED"/>
    <property type="match status" value="1"/>
</dbReference>
<dbReference type="Gramene" id="AET4Gv20756700.1">
    <property type="protein sequence ID" value="AET4Gv20756700.1"/>
    <property type="gene ID" value="AET4Gv20756700"/>
</dbReference>
<organism evidence="1 2">
    <name type="scientific">Aegilops tauschii subsp. strangulata</name>
    <name type="common">Goatgrass</name>
    <dbReference type="NCBI Taxonomy" id="200361"/>
    <lineage>
        <taxon>Eukaryota</taxon>
        <taxon>Viridiplantae</taxon>
        <taxon>Streptophyta</taxon>
        <taxon>Embryophyta</taxon>
        <taxon>Tracheophyta</taxon>
        <taxon>Spermatophyta</taxon>
        <taxon>Magnoliopsida</taxon>
        <taxon>Liliopsida</taxon>
        <taxon>Poales</taxon>
        <taxon>Poaceae</taxon>
        <taxon>BOP clade</taxon>
        <taxon>Pooideae</taxon>
        <taxon>Triticodae</taxon>
        <taxon>Triticeae</taxon>
        <taxon>Triticinae</taxon>
        <taxon>Aegilops</taxon>
    </lineage>
</organism>
<accession>A0A453J0M9</accession>
<reference evidence="2" key="1">
    <citation type="journal article" date="2014" name="Science">
        <title>Ancient hybridizations among the ancestral genomes of bread wheat.</title>
        <authorList>
            <consortium name="International Wheat Genome Sequencing Consortium,"/>
            <person name="Marcussen T."/>
            <person name="Sandve S.R."/>
            <person name="Heier L."/>
            <person name="Spannagl M."/>
            <person name="Pfeifer M."/>
            <person name="Jakobsen K.S."/>
            <person name="Wulff B.B."/>
            <person name="Steuernagel B."/>
            <person name="Mayer K.F."/>
            <person name="Olsen O.A."/>
        </authorList>
    </citation>
    <scope>NUCLEOTIDE SEQUENCE [LARGE SCALE GENOMIC DNA]</scope>
    <source>
        <strain evidence="2">cv. AL8/78</strain>
    </source>
</reference>
<dbReference type="EnsemblPlants" id="AET4Gv20756700.1">
    <property type="protein sequence ID" value="AET4Gv20756700.1"/>
    <property type="gene ID" value="AET4Gv20756700"/>
</dbReference>
<reference evidence="2" key="2">
    <citation type="journal article" date="2017" name="Nat. Plants">
        <title>The Aegilops tauschii genome reveals multiple impacts of transposons.</title>
        <authorList>
            <person name="Zhao G."/>
            <person name="Zou C."/>
            <person name="Li K."/>
            <person name="Wang K."/>
            <person name="Li T."/>
            <person name="Gao L."/>
            <person name="Zhang X."/>
            <person name="Wang H."/>
            <person name="Yang Z."/>
            <person name="Liu X."/>
            <person name="Jiang W."/>
            <person name="Mao L."/>
            <person name="Kong X."/>
            <person name="Jiao Y."/>
            <person name="Jia J."/>
        </authorList>
    </citation>
    <scope>NUCLEOTIDE SEQUENCE [LARGE SCALE GENOMIC DNA]</scope>
    <source>
        <strain evidence="2">cv. AL8/78</strain>
    </source>
</reference>
<evidence type="ECO:0000313" key="2">
    <source>
        <dbReference type="Proteomes" id="UP000015105"/>
    </source>
</evidence>
<dbReference type="PANTHER" id="PTHR47851:SF5">
    <property type="entry name" value="MYB_SANT-LIKE DOMAIN-CONTAINING PROTEIN"/>
    <property type="match status" value="1"/>
</dbReference>
<reference evidence="1" key="5">
    <citation type="journal article" date="2021" name="G3 (Bethesda)">
        <title>Aegilops tauschii genome assembly Aet v5.0 features greater sequence contiguity and improved annotation.</title>
        <authorList>
            <person name="Wang L."/>
            <person name="Zhu T."/>
            <person name="Rodriguez J.C."/>
            <person name="Deal K.R."/>
            <person name="Dubcovsky J."/>
            <person name="McGuire P.E."/>
            <person name="Lux T."/>
            <person name="Spannagl M."/>
            <person name="Mayer K.F.X."/>
            <person name="Baldrich P."/>
            <person name="Meyers B.C."/>
            <person name="Huo N."/>
            <person name="Gu Y.Q."/>
            <person name="Zhou H."/>
            <person name="Devos K.M."/>
            <person name="Bennetzen J.L."/>
            <person name="Unver T."/>
            <person name="Budak H."/>
            <person name="Gulick P.J."/>
            <person name="Galiba G."/>
            <person name="Kalapos B."/>
            <person name="Nelson D.R."/>
            <person name="Li P."/>
            <person name="You F.M."/>
            <person name="Luo M.C."/>
            <person name="Dvorak J."/>
        </authorList>
    </citation>
    <scope>NUCLEOTIDE SEQUENCE [LARGE SCALE GENOMIC DNA]</scope>
    <source>
        <strain evidence="1">cv. AL8/78</strain>
    </source>
</reference>
<dbReference type="AlphaFoldDB" id="A0A453J0M9"/>
<keyword evidence="2" id="KW-1185">Reference proteome</keyword>
<protein>
    <submittedName>
        <fullName evidence="1">Uncharacterized protein</fullName>
    </submittedName>
</protein>
<name>A0A453J0M9_AEGTS</name>